<reference evidence="2 3" key="1">
    <citation type="submission" date="2016-09" db="EMBL/GenBank/DDBJ databases">
        <title>genome sequences of unsequenced Mycobacteria.</title>
        <authorList>
            <person name="Greninger A.L."/>
            <person name="Jerome K.R."/>
            <person name="Mcnair B."/>
            <person name="Wallis C."/>
            <person name="Fang F."/>
        </authorList>
    </citation>
    <scope>NUCLEOTIDE SEQUENCE [LARGE SCALE GENOMIC DNA]</scope>
    <source>
        <strain evidence="2 3">BM1</strain>
    </source>
</reference>
<evidence type="ECO:0000256" key="1">
    <source>
        <dbReference type="SAM" id="MobiDB-lite"/>
    </source>
</evidence>
<accession>A0A1Q4H7R8</accession>
<dbReference type="InterPro" id="IPR036689">
    <property type="entry name" value="ESAT-6-like_sf"/>
</dbReference>
<dbReference type="Pfam" id="PF10824">
    <property type="entry name" value="T7SS_ESX_EspC"/>
    <property type="match status" value="1"/>
</dbReference>
<gene>
    <name evidence="2" type="ORF">BV510_10145</name>
</gene>
<evidence type="ECO:0000313" key="3">
    <source>
        <dbReference type="Proteomes" id="UP000191039"/>
    </source>
</evidence>
<sequence length="104" mass="10717">MSQASMPLKVDPTELQLAADQLEGQAGSFTSAHRSSHEKAGHASLGASASTAALPAMLASWDDDCARYSERFATLAGHHRVAAAKYSATDDRGADDIDAAGSAL</sequence>
<name>A0A1Q4H7R8_9MYCO</name>
<evidence type="ECO:0000313" key="2">
    <source>
        <dbReference type="EMBL" id="OPE54470.1"/>
    </source>
</evidence>
<dbReference type="SUPFAM" id="SSF140453">
    <property type="entry name" value="EsxAB dimer-like"/>
    <property type="match status" value="1"/>
</dbReference>
<dbReference type="Proteomes" id="UP000191039">
    <property type="component" value="Unassembled WGS sequence"/>
</dbReference>
<feature type="region of interest" description="Disordered" evidence="1">
    <location>
        <begin position="21"/>
        <end position="45"/>
    </location>
</feature>
<comment type="caution">
    <text evidence="2">The sequence shown here is derived from an EMBL/GenBank/DDBJ whole genome shotgun (WGS) entry which is preliminary data.</text>
</comment>
<dbReference type="GO" id="GO:0009306">
    <property type="term" value="P:protein secretion"/>
    <property type="evidence" value="ECO:0007669"/>
    <property type="project" value="InterPro"/>
</dbReference>
<organism evidence="2 3">
    <name type="scientific">Mycolicibacterium diernhoferi</name>
    <dbReference type="NCBI Taxonomy" id="1801"/>
    <lineage>
        <taxon>Bacteria</taxon>
        <taxon>Bacillati</taxon>
        <taxon>Actinomycetota</taxon>
        <taxon>Actinomycetes</taxon>
        <taxon>Mycobacteriales</taxon>
        <taxon>Mycobacteriaceae</taxon>
        <taxon>Mycolicibacterium</taxon>
    </lineage>
</organism>
<protein>
    <recommendedName>
        <fullName evidence="4">ESX-1 secretion-associated protein</fullName>
    </recommendedName>
</protein>
<dbReference type="AlphaFoldDB" id="A0A1Q4H7R8"/>
<proteinExistence type="predicted"/>
<evidence type="ECO:0008006" key="4">
    <source>
        <dbReference type="Google" id="ProtNLM"/>
    </source>
</evidence>
<dbReference type="InterPro" id="IPR022536">
    <property type="entry name" value="EspC"/>
</dbReference>
<feature type="region of interest" description="Disordered" evidence="1">
    <location>
        <begin position="84"/>
        <end position="104"/>
    </location>
</feature>
<dbReference type="EMBL" id="MIJD01000084">
    <property type="protein sequence ID" value="OPE54470.1"/>
    <property type="molecule type" value="Genomic_DNA"/>
</dbReference>